<evidence type="ECO:0000256" key="1">
    <source>
        <dbReference type="SAM" id="SignalP"/>
    </source>
</evidence>
<evidence type="ECO:0000313" key="2">
    <source>
        <dbReference type="EMBL" id="HGB13648.1"/>
    </source>
</evidence>
<gene>
    <name evidence="2" type="ORF">ENV62_00170</name>
</gene>
<feature type="signal peptide" evidence="1">
    <location>
        <begin position="1"/>
        <end position="19"/>
    </location>
</feature>
<feature type="chain" id="PRO_5028080215" description="Flagellar assembly protein T C-terminal domain-containing protein" evidence="1">
    <location>
        <begin position="20"/>
        <end position="381"/>
    </location>
</feature>
<evidence type="ECO:0008006" key="3">
    <source>
        <dbReference type="Google" id="ProtNLM"/>
    </source>
</evidence>
<protein>
    <recommendedName>
        <fullName evidence="3">Flagellar assembly protein T C-terminal domain-containing protein</fullName>
    </recommendedName>
</protein>
<dbReference type="AlphaFoldDB" id="A0A7C3WG34"/>
<keyword evidence="1" id="KW-0732">Signal</keyword>
<organism evidence="2">
    <name type="scientific">Desulfobacca acetoxidans</name>
    <dbReference type="NCBI Taxonomy" id="60893"/>
    <lineage>
        <taxon>Bacteria</taxon>
        <taxon>Pseudomonadati</taxon>
        <taxon>Thermodesulfobacteriota</taxon>
        <taxon>Desulfobaccia</taxon>
        <taxon>Desulfobaccales</taxon>
        <taxon>Desulfobaccaceae</taxon>
        <taxon>Desulfobacca</taxon>
    </lineage>
</organism>
<accession>A0A7C3WG34</accession>
<proteinExistence type="predicted"/>
<comment type="caution">
    <text evidence="2">The sequence shown here is derived from an EMBL/GenBank/DDBJ whole genome shotgun (WGS) entry which is preliminary data.</text>
</comment>
<name>A0A7C3WG34_9BACT</name>
<reference evidence="2" key="1">
    <citation type="journal article" date="2020" name="mSystems">
        <title>Genome- and Community-Level Interaction Insights into Carbon Utilization and Element Cycling Functions of Hydrothermarchaeota in Hydrothermal Sediment.</title>
        <authorList>
            <person name="Zhou Z."/>
            <person name="Liu Y."/>
            <person name="Xu W."/>
            <person name="Pan J."/>
            <person name="Luo Z.H."/>
            <person name="Li M."/>
        </authorList>
    </citation>
    <scope>NUCLEOTIDE SEQUENCE [LARGE SCALE GENOMIC DNA]</scope>
    <source>
        <strain evidence="2">SpSt-776</strain>
    </source>
</reference>
<dbReference type="PROSITE" id="PS51257">
    <property type="entry name" value="PROKAR_LIPOPROTEIN"/>
    <property type="match status" value="1"/>
</dbReference>
<dbReference type="EMBL" id="DTHB01000004">
    <property type="protein sequence ID" value="HGB13648.1"/>
    <property type="molecule type" value="Genomic_DNA"/>
</dbReference>
<sequence>MPRKFICLSSLFMVVALLASGCGAWQSVKKWAGYGVGEEDAEATVPPEAVQETIMVDGKPYVRSKNPYYLILPDQPEYIYAEKGTEFKGVQAYLMEALAKRVAREQSKAAAKGVPPEKLQEMVRAEVDRILREQGLGSLVARAKGERVGLMGRAVGIIPDPDAPSRYAGANQTLALALAEVLGRHKDIKVAPPDKVRAALAKAGVHGKLSQPSNIRALGDYLGVQALILTGVVPPEKTGVEYLSLEIYDTYYGRKADAVLGPVGKEGVTPEAVKRFAQDNALRVSAELLNIDWFGRVEFVQGDRVYLSLGQNAGLKVGDRLRVVEPGQEVVSPKTQASMGYGADVPKGELKVTELLGDSGAVATVVSGGPFKPNEKVKAVR</sequence>